<dbReference type="GO" id="GO:0007591">
    <property type="term" value="P:molting cycle, chitin-based cuticle"/>
    <property type="evidence" value="ECO:0007669"/>
    <property type="project" value="EnsemblMetazoa"/>
</dbReference>
<evidence type="ECO:0000313" key="3">
    <source>
        <dbReference type="Proteomes" id="UP000001070"/>
    </source>
</evidence>
<dbReference type="GO" id="GO:0009608">
    <property type="term" value="P:response to symbiont"/>
    <property type="evidence" value="ECO:0007669"/>
    <property type="project" value="EnsemblMetazoa"/>
</dbReference>
<dbReference type="GO" id="GO:0007390">
    <property type="term" value="P:germ-band shortening"/>
    <property type="evidence" value="ECO:0007669"/>
    <property type="project" value="EnsemblMetazoa"/>
</dbReference>
<dbReference type="GO" id="GO:0007458">
    <property type="term" value="P:progression of morphogenetic furrow involved in compound eye morphogenesis"/>
    <property type="evidence" value="ECO:0007669"/>
    <property type="project" value="EnsemblMetazoa"/>
</dbReference>
<dbReference type="GO" id="GO:0008258">
    <property type="term" value="P:head involution"/>
    <property type="evidence" value="ECO:0007669"/>
    <property type="project" value="EnsemblMetazoa"/>
</dbReference>
<feature type="compositionally biased region" description="Acidic residues" evidence="1">
    <location>
        <begin position="497"/>
        <end position="508"/>
    </location>
</feature>
<feature type="region of interest" description="Disordered" evidence="1">
    <location>
        <begin position="625"/>
        <end position="644"/>
    </location>
</feature>
<keyword evidence="3" id="KW-1185">Reference proteome</keyword>
<feature type="compositionally biased region" description="Low complexity" evidence="1">
    <location>
        <begin position="514"/>
        <end position="525"/>
    </location>
</feature>
<dbReference type="PANTHER" id="PTHR13060">
    <property type="entry name" value="SGT1 PROTEIN HSGT1 SUPPRESSOR OF GCR2"/>
    <property type="match status" value="1"/>
</dbReference>
<dbReference type="GO" id="GO:0070990">
    <property type="term" value="F:snRNP binding"/>
    <property type="evidence" value="ECO:0007669"/>
    <property type="project" value="EnsemblMetazoa"/>
</dbReference>
<feature type="region of interest" description="Disordered" evidence="1">
    <location>
        <begin position="489"/>
        <end position="550"/>
    </location>
</feature>
<dbReference type="GO" id="GO:0002168">
    <property type="term" value="P:instar larval development"/>
    <property type="evidence" value="ECO:0007669"/>
    <property type="project" value="EnsemblMetazoa"/>
</dbReference>
<dbReference type="OMA" id="TKDYIWQ"/>
<name>B4J0I3_DROGR</name>
<dbReference type="PANTHER" id="PTHR13060:SF0">
    <property type="entry name" value="PROTEIN ECDYSONELESS HOMOLOG"/>
    <property type="match status" value="1"/>
</dbReference>
<dbReference type="GO" id="GO:0048542">
    <property type="term" value="P:lymph gland development"/>
    <property type="evidence" value="ECO:0007669"/>
    <property type="project" value="EnsemblMetazoa"/>
</dbReference>
<dbReference type="GO" id="GO:0016319">
    <property type="term" value="P:mushroom body development"/>
    <property type="evidence" value="ECO:0007669"/>
    <property type="project" value="EnsemblMetazoa"/>
</dbReference>
<dbReference type="KEGG" id="dgr:6556487"/>
<dbReference type="GO" id="GO:0008362">
    <property type="term" value="P:chitin-based embryonic cuticle biosynthetic process"/>
    <property type="evidence" value="ECO:0007669"/>
    <property type="project" value="EnsemblMetazoa"/>
</dbReference>
<protein>
    <submittedName>
        <fullName evidence="2">GH16480</fullName>
    </submittedName>
</protein>
<dbReference type="FunCoup" id="B4J0I3">
    <property type="interactions" value="2683"/>
</dbReference>
<proteinExistence type="predicted"/>
<evidence type="ECO:0000313" key="2">
    <source>
        <dbReference type="EMBL" id="EDV96819.1"/>
    </source>
</evidence>
<dbReference type="EMBL" id="CH916366">
    <property type="protein sequence ID" value="EDV96819.1"/>
    <property type="molecule type" value="Genomic_DNA"/>
</dbReference>
<dbReference type="OrthoDB" id="27237at2759"/>
<reference evidence="2 3" key="1">
    <citation type="journal article" date="2007" name="Nature">
        <title>Evolution of genes and genomes on the Drosophila phylogeny.</title>
        <authorList>
            <consortium name="Drosophila 12 Genomes Consortium"/>
            <person name="Clark A.G."/>
            <person name="Eisen M.B."/>
            <person name="Smith D.R."/>
            <person name="Bergman C.M."/>
            <person name="Oliver B."/>
            <person name="Markow T.A."/>
            <person name="Kaufman T.C."/>
            <person name="Kellis M."/>
            <person name="Gelbart W."/>
            <person name="Iyer V.N."/>
            <person name="Pollard D.A."/>
            <person name="Sackton T.B."/>
            <person name="Larracuente A.M."/>
            <person name="Singh N.D."/>
            <person name="Abad J.P."/>
            <person name="Abt D.N."/>
            <person name="Adryan B."/>
            <person name="Aguade M."/>
            <person name="Akashi H."/>
            <person name="Anderson W.W."/>
            <person name="Aquadro C.F."/>
            <person name="Ardell D.H."/>
            <person name="Arguello R."/>
            <person name="Artieri C.G."/>
            <person name="Barbash D.A."/>
            <person name="Barker D."/>
            <person name="Barsanti P."/>
            <person name="Batterham P."/>
            <person name="Batzoglou S."/>
            <person name="Begun D."/>
            <person name="Bhutkar A."/>
            <person name="Blanco E."/>
            <person name="Bosak S.A."/>
            <person name="Bradley R.K."/>
            <person name="Brand A.D."/>
            <person name="Brent M.R."/>
            <person name="Brooks A.N."/>
            <person name="Brown R.H."/>
            <person name="Butlin R.K."/>
            <person name="Caggese C."/>
            <person name="Calvi B.R."/>
            <person name="Bernardo de Carvalho A."/>
            <person name="Caspi A."/>
            <person name="Castrezana S."/>
            <person name="Celniker S.E."/>
            <person name="Chang J.L."/>
            <person name="Chapple C."/>
            <person name="Chatterji S."/>
            <person name="Chinwalla A."/>
            <person name="Civetta A."/>
            <person name="Clifton S.W."/>
            <person name="Comeron J.M."/>
            <person name="Costello J.C."/>
            <person name="Coyne J.A."/>
            <person name="Daub J."/>
            <person name="David R.G."/>
            <person name="Delcher A.L."/>
            <person name="Delehaunty K."/>
            <person name="Do C.B."/>
            <person name="Ebling H."/>
            <person name="Edwards K."/>
            <person name="Eickbush T."/>
            <person name="Evans J.D."/>
            <person name="Filipski A."/>
            <person name="Findeiss S."/>
            <person name="Freyhult E."/>
            <person name="Fulton L."/>
            <person name="Fulton R."/>
            <person name="Garcia A.C."/>
            <person name="Gardiner A."/>
            <person name="Garfield D.A."/>
            <person name="Garvin B.E."/>
            <person name="Gibson G."/>
            <person name="Gilbert D."/>
            <person name="Gnerre S."/>
            <person name="Godfrey J."/>
            <person name="Good R."/>
            <person name="Gotea V."/>
            <person name="Gravely B."/>
            <person name="Greenberg A.J."/>
            <person name="Griffiths-Jones S."/>
            <person name="Gross S."/>
            <person name="Guigo R."/>
            <person name="Gustafson E.A."/>
            <person name="Haerty W."/>
            <person name="Hahn M.W."/>
            <person name="Halligan D.L."/>
            <person name="Halpern A.L."/>
            <person name="Halter G.M."/>
            <person name="Han M.V."/>
            <person name="Heger A."/>
            <person name="Hillier L."/>
            <person name="Hinrichs A.S."/>
            <person name="Holmes I."/>
            <person name="Hoskins R.A."/>
            <person name="Hubisz M.J."/>
            <person name="Hultmark D."/>
            <person name="Huntley M.A."/>
            <person name="Jaffe D.B."/>
            <person name="Jagadeeshan S."/>
            <person name="Jeck W.R."/>
            <person name="Johnson J."/>
            <person name="Jones C.D."/>
            <person name="Jordan W.C."/>
            <person name="Karpen G.H."/>
            <person name="Kataoka E."/>
            <person name="Keightley P.D."/>
            <person name="Kheradpour P."/>
            <person name="Kirkness E.F."/>
            <person name="Koerich L.B."/>
            <person name="Kristiansen K."/>
            <person name="Kudrna D."/>
            <person name="Kulathinal R.J."/>
            <person name="Kumar S."/>
            <person name="Kwok R."/>
            <person name="Lander E."/>
            <person name="Langley C.H."/>
            <person name="Lapoint R."/>
            <person name="Lazzaro B.P."/>
            <person name="Lee S.J."/>
            <person name="Levesque L."/>
            <person name="Li R."/>
            <person name="Lin C.F."/>
            <person name="Lin M.F."/>
            <person name="Lindblad-Toh K."/>
            <person name="Llopart A."/>
            <person name="Long M."/>
            <person name="Low L."/>
            <person name="Lozovsky E."/>
            <person name="Lu J."/>
            <person name="Luo M."/>
            <person name="Machado C.A."/>
            <person name="Makalowski W."/>
            <person name="Marzo M."/>
            <person name="Matsuda M."/>
            <person name="Matzkin L."/>
            <person name="McAllister B."/>
            <person name="McBride C.S."/>
            <person name="McKernan B."/>
            <person name="McKernan K."/>
            <person name="Mendez-Lago M."/>
            <person name="Minx P."/>
            <person name="Mollenhauer M.U."/>
            <person name="Montooth K."/>
            <person name="Mount S.M."/>
            <person name="Mu X."/>
            <person name="Myers E."/>
            <person name="Negre B."/>
            <person name="Newfeld S."/>
            <person name="Nielsen R."/>
            <person name="Noor M.A."/>
            <person name="O'Grady P."/>
            <person name="Pachter L."/>
            <person name="Papaceit M."/>
            <person name="Parisi M.J."/>
            <person name="Parisi M."/>
            <person name="Parts L."/>
            <person name="Pedersen J.S."/>
            <person name="Pesole G."/>
            <person name="Phillippy A.M."/>
            <person name="Ponting C.P."/>
            <person name="Pop M."/>
            <person name="Porcelli D."/>
            <person name="Powell J.R."/>
            <person name="Prohaska S."/>
            <person name="Pruitt K."/>
            <person name="Puig M."/>
            <person name="Quesneville H."/>
            <person name="Ram K.R."/>
            <person name="Rand D."/>
            <person name="Rasmussen M.D."/>
            <person name="Reed L.K."/>
            <person name="Reenan R."/>
            <person name="Reily A."/>
            <person name="Remington K.A."/>
            <person name="Rieger T.T."/>
            <person name="Ritchie M.G."/>
            <person name="Robin C."/>
            <person name="Rogers Y.H."/>
            <person name="Rohde C."/>
            <person name="Rozas J."/>
            <person name="Rubenfield M.J."/>
            <person name="Ruiz A."/>
            <person name="Russo S."/>
            <person name="Salzberg S.L."/>
            <person name="Sanchez-Gracia A."/>
            <person name="Saranga D.J."/>
            <person name="Sato H."/>
            <person name="Schaeffer S.W."/>
            <person name="Schatz M.C."/>
            <person name="Schlenke T."/>
            <person name="Schwartz R."/>
            <person name="Segarra C."/>
            <person name="Singh R.S."/>
            <person name="Sirot L."/>
            <person name="Sirota M."/>
            <person name="Sisneros N.B."/>
            <person name="Smith C.D."/>
            <person name="Smith T.F."/>
            <person name="Spieth J."/>
            <person name="Stage D.E."/>
            <person name="Stark A."/>
            <person name="Stephan W."/>
            <person name="Strausberg R.L."/>
            <person name="Strempel S."/>
            <person name="Sturgill D."/>
            <person name="Sutton G."/>
            <person name="Sutton G.G."/>
            <person name="Tao W."/>
            <person name="Teichmann S."/>
            <person name="Tobari Y.N."/>
            <person name="Tomimura Y."/>
            <person name="Tsolas J.M."/>
            <person name="Valente V.L."/>
            <person name="Venter E."/>
            <person name="Venter J.C."/>
            <person name="Vicario S."/>
            <person name="Vieira F.G."/>
            <person name="Vilella A.J."/>
            <person name="Villasante A."/>
            <person name="Walenz B."/>
            <person name="Wang J."/>
            <person name="Wasserman M."/>
            <person name="Watts T."/>
            <person name="Wilson D."/>
            <person name="Wilson R.K."/>
            <person name="Wing R.A."/>
            <person name="Wolfner M.F."/>
            <person name="Wong A."/>
            <person name="Wong G.K."/>
            <person name="Wu C.I."/>
            <person name="Wu G."/>
            <person name="Yamamoto D."/>
            <person name="Yang H.P."/>
            <person name="Yang S.P."/>
            <person name="Yorke J.A."/>
            <person name="Yoshida K."/>
            <person name="Zdobnov E."/>
            <person name="Zhang P."/>
            <person name="Zhang Y."/>
            <person name="Zimin A.V."/>
            <person name="Baldwin J."/>
            <person name="Abdouelleil A."/>
            <person name="Abdulkadir J."/>
            <person name="Abebe A."/>
            <person name="Abera B."/>
            <person name="Abreu J."/>
            <person name="Acer S.C."/>
            <person name="Aftuck L."/>
            <person name="Alexander A."/>
            <person name="An P."/>
            <person name="Anderson E."/>
            <person name="Anderson S."/>
            <person name="Arachi H."/>
            <person name="Azer M."/>
            <person name="Bachantsang P."/>
            <person name="Barry A."/>
            <person name="Bayul T."/>
            <person name="Berlin A."/>
            <person name="Bessette D."/>
            <person name="Bloom T."/>
            <person name="Blye J."/>
            <person name="Boguslavskiy L."/>
            <person name="Bonnet C."/>
            <person name="Boukhgalter B."/>
            <person name="Bourzgui I."/>
            <person name="Brown A."/>
            <person name="Cahill P."/>
            <person name="Channer S."/>
            <person name="Cheshatsang Y."/>
            <person name="Chuda L."/>
            <person name="Citroen M."/>
            <person name="Collymore A."/>
            <person name="Cooke P."/>
            <person name="Costello M."/>
            <person name="D'Aco K."/>
            <person name="Daza R."/>
            <person name="De Haan G."/>
            <person name="DeGray S."/>
            <person name="DeMaso C."/>
            <person name="Dhargay N."/>
            <person name="Dooley K."/>
            <person name="Dooley E."/>
            <person name="Doricent M."/>
            <person name="Dorje P."/>
            <person name="Dorjee K."/>
            <person name="Dupes A."/>
            <person name="Elong R."/>
            <person name="Falk J."/>
            <person name="Farina A."/>
            <person name="Faro S."/>
            <person name="Ferguson D."/>
            <person name="Fisher S."/>
            <person name="Foley C.D."/>
            <person name="Franke A."/>
            <person name="Friedrich D."/>
            <person name="Gadbois L."/>
            <person name="Gearin G."/>
            <person name="Gearin C.R."/>
            <person name="Giannoukos G."/>
            <person name="Goode T."/>
            <person name="Graham J."/>
            <person name="Grandbois E."/>
            <person name="Grewal S."/>
            <person name="Gyaltsen K."/>
            <person name="Hafez N."/>
            <person name="Hagos B."/>
            <person name="Hall J."/>
            <person name="Henson C."/>
            <person name="Hollinger A."/>
            <person name="Honan T."/>
            <person name="Huard M.D."/>
            <person name="Hughes L."/>
            <person name="Hurhula B."/>
            <person name="Husby M.E."/>
            <person name="Kamat A."/>
            <person name="Kanga B."/>
            <person name="Kashin S."/>
            <person name="Khazanovich D."/>
            <person name="Kisner P."/>
            <person name="Lance K."/>
            <person name="Lara M."/>
            <person name="Lee W."/>
            <person name="Lennon N."/>
            <person name="Letendre F."/>
            <person name="LeVine R."/>
            <person name="Lipovsky A."/>
            <person name="Liu X."/>
            <person name="Liu J."/>
            <person name="Liu S."/>
            <person name="Lokyitsang T."/>
            <person name="Lokyitsang Y."/>
            <person name="Lubonja R."/>
            <person name="Lui A."/>
            <person name="MacDonald P."/>
            <person name="Magnisalis V."/>
            <person name="Maru K."/>
            <person name="Matthews C."/>
            <person name="McCusker W."/>
            <person name="McDonough S."/>
            <person name="Mehta T."/>
            <person name="Meldrim J."/>
            <person name="Meneus L."/>
            <person name="Mihai O."/>
            <person name="Mihalev A."/>
            <person name="Mihova T."/>
            <person name="Mittelman R."/>
            <person name="Mlenga V."/>
            <person name="Montmayeur A."/>
            <person name="Mulrain L."/>
            <person name="Navidi A."/>
            <person name="Naylor J."/>
            <person name="Negash T."/>
            <person name="Nguyen T."/>
            <person name="Nguyen N."/>
            <person name="Nicol R."/>
            <person name="Norbu C."/>
            <person name="Norbu N."/>
            <person name="Novod N."/>
            <person name="O'Neill B."/>
            <person name="Osman S."/>
            <person name="Markiewicz E."/>
            <person name="Oyono O.L."/>
            <person name="Patti C."/>
            <person name="Phunkhang P."/>
            <person name="Pierre F."/>
            <person name="Priest M."/>
            <person name="Raghuraman S."/>
            <person name="Rege F."/>
            <person name="Reyes R."/>
            <person name="Rise C."/>
            <person name="Rogov P."/>
            <person name="Ross K."/>
            <person name="Ryan E."/>
            <person name="Settipalli S."/>
            <person name="Shea T."/>
            <person name="Sherpa N."/>
            <person name="Shi L."/>
            <person name="Shih D."/>
            <person name="Sparrow T."/>
            <person name="Spaulding J."/>
            <person name="Stalker J."/>
            <person name="Stange-Thomann N."/>
            <person name="Stavropoulos S."/>
            <person name="Stone C."/>
            <person name="Strader C."/>
            <person name="Tesfaye S."/>
            <person name="Thomson T."/>
            <person name="Thoulutsang Y."/>
            <person name="Thoulutsang D."/>
            <person name="Topham K."/>
            <person name="Topping I."/>
            <person name="Tsamla T."/>
            <person name="Vassiliev H."/>
            <person name="Vo A."/>
            <person name="Wangchuk T."/>
            <person name="Wangdi T."/>
            <person name="Weiand M."/>
            <person name="Wilkinson J."/>
            <person name="Wilson A."/>
            <person name="Yadav S."/>
            <person name="Young G."/>
            <person name="Yu Q."/>
            <person name="Zembek L."/>
            <person name="Zhong D."/>
            <person name="Zimmer A."/>
            <person name="Zwirko Z."/>
            <person name="Jaffe D.B."/>
            <person name="Alvarez P."/>
            <person name="Brockman W."/>
            <person name="Butler J."/>
            <person name="Chin C."/>
            <person name="Gnerre S."/>
            <person name="Grabherr M."/>
            <person name="Kleber M."/>
            <person name="Mauceli E."/>
            <person name="MacCallum I."/>
        </authorList>
    </citation>
    <scope>NUCLEOTIDE SEQUENCE [LARGE SCALE GENOMIC DNA]</scope>
    <source>
        <strain evidence="3">Tucson 15287-2541.00</strain>
    </source>
</reference>
<dbReference type="InParanoid" id="B4J0I3"/>
<gene>
    <name evidence="2" type="primary">Dgri\GH16480</name>
    <name evidence="2" type="ORF">Dgri_GH16480</name>
</gene>
<dbReference type="Proteomes" id="UP000001070">
    <property type="component" value="Unassembled WGS sequence"/>
</dbReference>
<dbReference type="eggNOG" id="KOG2406">
    <property type="taxonomic scope" value="Eukaryota"/>
</dbReference>
<dbReference type="Pfam" id="PF07093">
    <property type="entry name" value="SGT1"/>
    <property type="match status" value="1"/>
</dbReference>
<organism evidence="3">
    <name type="scientific">Drosophila grimshawi</name>
    <name type="common">Hawaiian fruit fly</name>
    <name type="synonym">Idiomyia grimshawi</name>
    <dbReference type="NCBI Taxonomy" id="7222"/>
    <lineage>
        <taxon>Eukaryota</taxon>
        <taxon>Metazoa</taxon>
        <taxon>Ecdysozoa</taxon>
        <taxon>Arthropoda</taxon>
        <taxon>Hexapoda</taxon>
        <taxon>Insecta</taxon>
        <taxon>Pterygota</taxon>
        <taxon>Neoptera</taxon>
        <taxon>Endopterygota</taxon>
        <taxon>Diptera</taxon>
        <taxon>Brachycera</taxon>
        <taxon>Muscomorpha</taxon>
        <taxon>Ephydroidea</taxon>
        <taxon>Drosophilidae</taxon>
        <taxon>Drosophila</taxon>
        <taxon>Hawaiian Drosophila</taxon>
    </lineage>
</organism>
<dbReference type="InterPro" id="IPR010770">
    <property type="entry name" value="Ecd"/>
</dbReference>
<dbReference type="AlphaFoldDB" id="B4J0I3"/>
<dbReference type="GO" id="GO:0007443">
    <property type="term" value="P:Malpighian tubule morphogenesis"/>
    <property type="evidence" value="ECO:0007669"/>
    <property type="project" value="EnsemblMetazoa"/>
</dbReference>
<dbReference type="GO" id="GO:0048477">
    <property type="term" value="P:oogenesis"/>
    <property type="evidence" value="ECO:0007669"/>
    <property type="project" value="EnsemblMetazoa"/>
</dbReference>
<dbReference type="PhylomeDB" id="B4J0I3"/>
<dbReference type="STRING" id="7222.B4J0I3"/>
<dbReference type="GO" id="GO:0005634">
    <property type="term" value="C:nucleus"/>
    <property type="evidence" value="ECO:0007669"/>
    <property type="project" value="TreeGrafter"/>
</dbReference>
<accession>B4J0I3</accession>
<sequence length="709" mass="79460">MNKLPGANLEFVREDDFVEYYIFPKLSDGGDEEQVRQQLELVRVECLAIVEKKISDRCYIWHKDEFQLLTRTGSAEECLLNEEDNNKQEEEETETYGALPPHLHGVTHYGDNIGDEWFIVYLLGELTRSRPDCIVRVSDADGEFLLIEAADVLPDWASPETCEQRVYIVNGGLQLVQNSATTSESESKRMPISSAVQRIRLNPTLFRCSRDIQNCIDSRLQEFLAAKPHASIHRQIVQLPQNAAQLLKQRPGLVASAVRAFCDRDSLDTKALRTMRYFPPESPRKRTNVAFTRCLYAMLMHNQYTPERRLGWQLTDAVAQPEAHKEQLLGVKLASGLEILASQAKRAGDEADEKSTAWRAYLRSLQSKGYFRDNVEGSAEYVRLLATAKEYFKSNQTRFRTAPLVGAEIVDLLLHTGESSAAEQLRDEENNLLPSDADDWLNISAEDLDAMLQQRYGPQKLYNPNGDMNAAEFTKHLSQFLDQQSNFEGIEMPGEAGNDELDSDDDEPPPPPKSKSASSASSSHAAKVKKSASMRKACQRNSLIQSDEQDSTHVRNFLDFVIPEDNWDSNSDMSDYADEDDLQRNFDALSSASASGGDDNYRLDRNIKAYMEQMDRELAQTTVGKSFHGKSGTSNNTSPHHAAEDDFDDIEDFEPININVNTLRNMMDSYKSQMGGAGPVSNLFNAMGVGMSTAPAADDKPKDLSESAV</sequence>
<evidence type="ECO:0000256" key="1">
    <source>
        <dbReference type="SAM" id="MobiDB-lite"/>
    </source>
</evidence>
<dbReference type="GO" id="GO:0005737">
    <property type="term" value="C:cytoplasm"/>
    <property type="evidence" value="ECO:0007669"/>
    <property type="project" value="EnsemblMetazoa"/>
</dbReference>
<dbReference type="GO" id="GO:0000398">
    <property type="term" value="P:mRNA splicing, via spliceosome"/>
    <property type="evidence" value="ECO:0007669"/>
    <property type="project" value="EnsemblMetazoa"/>
</dbReference>
<dbReference type="GO" id="GO:0007030">
    <property type="term" value="P:Golgi organization"/>
    <property type="evidence" value="ECO:0007669"/>
    <property type="project" value="EnsemblMetazoa"/>
</dbReference>
<dbReference type="HOGENOM" id="CLU_006241_2_0_1"/>